<dbReference type="PRINTS" id="PR00757">
    <property type="entry name" value="AMINEOXDASEF"/>
</dbReference>
<dbReference type="Pfam" id="PF01593">
    <property type="entry name" value="Amino_oxidase"/>
    <property type="match status" value="1"/>
</dbReference>
<dbReference type="EMBL" id="JAUKPO010000024">
    <property type="protein sequence ID" value="MDO1450000.1"/>
    <property type="molecule type" value="Genomic_DNA"/>
</dbReference>
<organism evidence="10 11">
    <name type="scientific">Rhodocytophaga aerolata</name>
    <dbReference type="NCBI Taxonomy" id="455078"/>
    <lineage>
        <taxon>Bacteria</taxon>
        <taxon>Pseudomonadati</taxon>
        <taxon>Bacteroidota</taxon>
        <taxon>Cytophagia</taxon>
        <taxon>Cytophagales</taxon>
        <taxon>Rhodocytophagaceae</taxon>
        <taxon>Rhodocytophaga</taxon>
    </lineage>
</organism>
<dbReference type="Proteomes" id="UP001168528">
    <property type="component" value="Unassembled WGS sequence"/>
</dbReference>
<evidence type="ECO:0000256" key="6">
    <source>
        <dbReference type="ARBA" id="ARBA00023002"/>
    </source>
</evidence>
<comment type="cofactor">
    <cofactor evidence="1">
        <name>FAD</name>
        <dbReference type="ChEBI" id="CHEBI:57692"/>
    </cofactor>
</comment>
<dbReference type="InterPro" id="IPR050281">
    <property type="entry name" value="Flavin_monoamine_oxidase"/>
</dbReference>
<name>A0ABT8RD53_9BACT</name>
<reference evidence="10" key="1">
    <citation type="submission" date="2023-07" db="EMBL/GenBank/DDBJ databases">
        <title>The genome sequence of Rhodocytophaga aerolata KACC 12507.</title>
        <authorList>
            <person name="Zhang X."/>
        </authorList>
    </citation>
    <scope>NUCLEOTIDE SEQUENCE</scope>
    <source>
        <strain evidence="10">KACC 12507</strain>
    </source>
</reference>
<evidence type="ECO:0000256" key="5">
    <source>
        <dbReference type="ARBA" id="ARBA00017871"/>
    </source>
</evidence>
<feature type="domain" description="Amine oxidase" evidence="9">
    <location>
        <begin position="16"/>
        <end position="436"/>
    </location>
</feature>
<keyword evidence="6 10" id="KW-0560">Oxidoreductase</keyword>
<dbReference type="EC" id="1.13.12.3" evidence="4"/>
<dbReference type="SUPFAM" id="SSF51905">
    <property type="entry name" value="FAD/NAD(P)-binding domain"/>
    <property type="match status" value="1"/>
</dbReference>
<comment type="catalytic activity">
    <reaction evidence="8">
        <text>L-tryptophan + O2 = indole-3-acetamide + CO2 + H2O</text>
        <dbReference type="Rhea" id="RHEA:16165"/>
        <dbReference type="ChEBI" id="CHEBI:15377"/>
        <dbReference type="ChEBI" id="CHEBI:15379"/>
        <dbReference type="ChEBI" id="CHEBI:16031"/>
        <dbReference type="ChEBI" id="CHEBI:16526"/>
        <dbReference type="ChEBI" id="CHEBI:57912"/>
        <dbReference type="EC" id="1.13.12.3"/>
    </reaction>
</comment>
<dbReference type="PANTHER" id="PTHR10742">
    <property type="entry name" value="FLAVIN MONOAMINE OXIDASE"/>
    <property type="match status" value="1"/>
</dbReference>
<dbReference type="RefSeq" id="WP_302040802.1">
    <property type="nucleotide sequence ID" value="NZ_JAUKPO010000024.1"/>
</dbReference>
<evidence type="ECO:0000313" key="10">
    <source>
        <dbReference type="EMBL" id="MDO1450000.1"/>
    </source>
</evidence>
<evidence type="ECO:0000256" key="4">
    <source>
        <dbReference type="ARBA" id="ARBA00012535"/>
    </source>
</evidence>
<accession>A0ABT8RD53</accession>
<keyword evidence="7" id="KW-0073">Auxin biosynthesis</keyword>
<gene>
    <name evidence="10" type="ORF">Q0590_27215</name>
</gene>
<evidence type="ECO:0000256" key="3">
    <source>
        <dbReference type="ARBA" id="ARBA00005833"/>
    </source>
</evidence>
<dbReference type="SUPFAM" id="SSF54373">
    <property type="entry name" value="FAD-linked reductases, C-terminal domain"/>
    <property type="match status" value="1"/>
</dbReference>
<dbReference type="InterPro" id="IPR036188">
    <property type="entry name" value="FAD/NAD-bd_sf"/>
</dbReference>
<protein>
    <recommendedName>
        <fullName evidence="5">Tryptophan 2-monooxygenase</fullName>
        <ecNumber evidence="4">1.13.12.3</ecNumber>
    </recommendedName>
</protein>
<evidence type="ECO:0000256" key="2">
    <source>
        <dbReference type="ARBA" id="ARBA00004814"/>
    </source>
</evidence>
<evidence type="ECO:0000259" key="9">
    <source>
        <dbReference type="Pfam" id="PF01593"/>
    </source>
</evidence>
<comment type="pathway">
    <text evidence="2">Plant hormone metabolism; auxin biosynthesis.</text>
</comment>
<proteinExistence type="inferred from homology"/>
<dbReference type="InterPro" id="IPR002937">
    <property type="entry name" value="Amino_oxidase"/>
</dbReference>
<dbReference type="Gene3D" id="3.50.50.60">
    <property type="entry name" value="FAD/NAD(P)-binding domain"/>
    <property type="match status" value="1"/>
</dbReference>
<evidence type="ECO:0000256" key="1">
    <source>
        <dbReference type="ARBA" id="ARBA00001974"/>
    </source>
</evidence>
<dbReference type="InterPro" id="IPR001613">
    <property type="entry name" value="Flavin_amine_oxidase"/>
</dbReference>
<dbReference type="PANTHER" id="PTHR10742:SF410">
    <property type="entry name" value="LYSINE-SPECIFIC HISTONE DEMETHYLASE 2"/>
    <property type="match status" value="1"/>
</dbReference>
<keyword evidence="11" id="KW-1185">Reference proteome</keyword>
<dbReference type="GO" id="GO:0016491">
    <property type="term" value="F:oxidoreductase activity"/>
    <property type="evidence" value="ECO:0007669"/>
    <property type="project" value="UniProtKB-KW"/>
</dbReference>
<evidence type="ECO:0000256" key="7">
    <source>
        <dbReference type="ARBA" id="ARBA00023070"/>
    </source>
</evidence>
<evidence type="ECO:0000313" key="11">
    <source>
        <dbReference type="Proteomes" id="UP001168528"/>
    </source>
</evidence>
<comment type="similarity">
    <text evidence="3">Belongs to the tryptophan 2-monooxygenase family.</text>
</comment>
<comment type="caution">
    <text evidence="10">The sequence shown here is derived from an EMBL/GenBank/DDBJ whole genome shotgun (WGS) entry which is preliminary data.</text>
</comment>
<sequence length="443" mass="48935">MIQTQSDILIIGAGAAGLAAARELAKAGKSVTLLEARSRTGGRIHTIYPPSGFSRPMESGAEFVHGDLPLTLQLLNEAGIFYELMEGTTWQVQQHALEQNDNFIEGRELLYAKLKELKEDMPIQQFLDTFFGDDKYNDLRQSVIGFVEGYDAADSSRASTFALRNEWTSEDDSNQYRFPQGYSQLTGFLERESKHFGATIHLSCVVKTIQWKAGEATLTTDTGQQFTASQVIITLPLGMLQRPENTTGAVQIIPPIPEKLEAARKIGFGGVIKFLMEFKESFWEETSGETEVQRKMPNLGFLFSDAPVPTWWTQLPHPAPVLTGWLAGPTAAQLQAMPEDQLCEQALQSLAYVFNTDISFLKQNLVASTITNWLTDPFSYGAYSYATVETPEAKKILNEPVSDTLYFAGEALYEGVEMGTVEAALASGIATARNILQQTGQKK</sequence>
<evidence type="ECO:0000256" key="8">
    <source>
        <dbReference type="ARBA" id="ARBA00047321"/>
    </source>
</evidence>